<feature type="chain" id="PRO_5044541442" evidence="2">
    <location>
        <begin position="19"/>
        <end position="192"/>
    </location>
</feature>
<dbReference type="KEGG" id="fas:105269137"/>
<keyword evidence="1" id="KW-0175">Coiled coil</keyword>
<evidence type="ECO:0000313" key="5">
    <source>
        <dbReference type="RefSeq" id="XP_011307460.1"/>
    </source>
</evidence>
<dbReference type="Proteomes" id="UP000694866">
    <property type="component" value="Unplaced"/>
</dbReference>
<keyword evidence="2" id="KW-0732">Signal</keyword>
<sequence>MKSACAIFVIGCAAVAFGYPAGQPPAGQPAPLADLIEQAKAGITNLGQELSKRLEKDGQTTLDSLKTQSSTFANNLQELLNKVSEDVKAKSPEIQKAWDGVKNKFTGVINDINAQIPQAQEQASQLGAKLTNGLNVLVEESNKAAQEISKNSEKVQEDLAKFTKQAVEIAVKTTNNLDAQLRQLAVPEAPKA</sequence>
<feature type="coiled-coil region" evidence="1">
    <location>
        <begin position="109"/>
        <end position="165"/>
    </location>
</feature>
<dbReference type="RefSeq" id="XP_011307460.1">
    <property type="nucleotide sequence ID" value="XM_011309158.1"/>
</dbReference>
<dbReference type="SUPFAM" id="SSF47857">
    <property type="entry name" value="Apolipophorin-III"/>
    <property type="match status" value="1"/>
</dbReference>
<reference evidence="3" key="1">
    <citation type="submission" date="2015-01" db="EMBL/GenBank/DDBJ databases">
        <title>Transcriptome Assembly of Fopius arisanus.</title>
        <authorList>
            <person name="Geib S."/>
        </authorList>
    </citation>
    <scope>NUCLEOTIDE SEQUENCE</scope>
</reference>
<feature type="signal peptide" evidence="2">
    <location>
        <begin position="1"/>
        <end position="18"/>
    </location>
</feature>
<dbReference type="AlphaFoldDB" id="A0A0C9QET6"/>
<evidence type="ECO:0000256" key="1">
    <source>
        <dbReference type="SAM" id="Coils"/>
    </source>
</evidence>
<reference evidence="5" key="2">
    <citation type="submission" date="2025-04" db="UniProtKB">
        <authorList>
            <consortium name="RefSeq"/>
        </authorList>
    </citation>
    <scope>IDENTIFICATION</scope>
    <source>
        <strain evidence="5">USDA-PBARC FA_bdor</strain>
        <tissue evidence="5">Whole organism</tissue>
    </source>
</reference>
<dbReference type="OrthoDB" id="7674009at2759"/>
<dbReference type="EMBL" id="GBYB01001804">
    <property type="protein sequence ID" value="JAG71571.1"/>
    <property type="molecule type" value="Transcribed_RNA"/>
</dbReference>
<dbReference type="InterPro" id="IPR010009">
    <property type="entry name" value="ApoLp-III"/>
</dbReference>
<keyword evidence="4" id="KW-1185">Reference proteome</keyword>
<proteinExistence type="predicted"/>
<dbReference type="GO" id="GO:0008289">
    <property type="term" value="F:lipid binding"/>
    <property type="evidence" value="ECO:0007669"/>
    <property type="project" value="InterPro"/>
</dbReference>
<gene>
    <name evidence="3" type="primary">SBSN</name>
    <name evidence="5" type="synonym">LOC105269137</name>
    <name evidence="3" type="ORF">g.17717</name>
</gene>
<evidence type="ECO:0000313" key="4">
    <source>
        <dbReference type="Proteomes" id="UP000694866"/>
    </source>
</evidence>
<dbReference type="Pfam" id="PF07464">
    <property type="entry name" value="ApoLp-III"/>
    <property type="match status" value="1"/>
</dbReference>
<dbReference type="CDD" id="cd13769">
    <property type="entry name" value="ApoLp-III_like"/>
    <property type="match status" value="1"/>
</dbReference>
<dbReference type="Gene3D" id="1.20.120.20">
    <property type="entry name" value="Apolipoprotein"/>
    <property type="match status" value="1"/>
</dbReference>
<dbReference type="GO" id="GO:0006869">
    <property type="term" value="P:lipid transport"/>
    <property type="evidence" value="ECO:0007669"/>
    <property type="project" value="InterPro"/>
</dbReference>
<evidence type="ECO:0000256" key="2">
    <source>
        <dbReference type="SAM" id="SignalP"/>
    </source>
</evidence>
<organism evidence="3">
    <name type="scientific">Fopius arisanus</name>
    <dbReference type="NCBI Taxonomy" id="64838"/>
    <lineage>
        <taxon>Eukaryota</taxon>
        <taxon>Metazoa</taxon>
        <taxon>Ecdysozoa</taxon>
        <taxon>Arthropoda</taxon>
        <taxon>Hexapoda</taxon>
        <taxon>Insecta</taxon>
        <taxon>Pterygota</taxon>
        <taxon>Neoptera</taxon>
        <taxon>Endopterygota</taxon>
        <taxon>Hymenoptera</taxon>
        <taxon>Apocrita</taxon>
        <taxon>Ichneumonoidea</taxon>
        <taxon>Braconidae</taxon>
        <taxon>Opiinae</taxon>
        <taxon>Fopius</taxon>
    </lineage>
</organism>
<protein>
    <submittedName>
        <fullName evidence="3">SBSN protein</fullName>
    </submittedName>
</protein>
<name>A0A0C9QET6_9HYME</name>
<dbReference type="GO" id="GO:0005576">
    <property type="term" value="C:extracellular region"/>
    <property type="evidence" value="ECO:0007669"/>
    <property type="project" value="InterPro"/>
</dbReference>
<accession>A0A0C9QET6</accession>
<accession>A0A9R1TDN1</accession>
<evidence type="ECO:0000313" key="3">
    <source>
        <dbReference type="EMBL" id="JAG71571.1"/>
    </source>
</evidence>